<gene>
    <name evidence="2" type="ORF">ACFQHR_06225</name>
</gene>
<name>A0ABW2DJL5_9BACT</name>
<proteinExistence type="predicted"/>
<keyword evidence="1" id="KW-0732">Signal</keyword>
<protein>
    <submittedName>
        <fullName evidence="2">Glycoside hydrolase family 172 protein</fullName>
    </submittedName>
</protein>
<dbReference type="RefSeq" id="WP_066615841.1">
    <property type="nucleotide sequence ID" value="NZ_JBHSYQ010000003.1"/>
</dbReference>
<dbReference type="Proteomes" id="UP001596405">
    <property type="component" value="Unassembled WGS sequence"/>
</dbReference>
<comment type="caution">
    <text evidence="2">The sequence shown here is derived from an EMBL/GenBank/DDBJ whole genome shotgun (WGS) entry which is preliminary data.</text>
</comment>
<sequence length="388" mass="44051">MLQKLFTAILLIVLSISQLQAQELMGLTQMRDNVKSKRVSSYDRSGGNNDRFENIPDGEKRTVFDVKGAGIINHIWITIAPGPDHLNRNDIIIRMYWDGNQYPSVESPIGPFFGQGWNESYNYASLPLAAGPVDGSGLVSYFAMPFAKGARIEIENQTGRKIDAFYYYVDYVEMPSLPKGTGRFHAWYNRELTEALPNGENEWGTLGPQGENKSGKNNYLIADIKGKGHFVGVNYYVHSPTPMWYGEGDDMIFIDGAAEPTLNGTGTEDYFNTAWCPKDVYAHPYYGYARVNNDIGWLGRTHVYRFHIADPLYFNKSMKFTIEHGHDNALTLDLASVAYWYQSEAARIPAIPGKDERKFMPFIGPVEMHKWRHEWRKNKGGDSKLWGN</sequence>
<evidence type="ECO:0000256" key="1">
    <source>
        <dbReference type="SAM" id="SignalP"/>
    </source>
</evidence>
<organism evidence="2 3">
    <name type="scientific">Rufibacter roseus</name>
    <dbReference type="NCBI Taxonomy" id="1567108"/>
    <lineage>
        <taxon>Bacteria</taxon>
        <taxon>Pseudomonadati</taxon>
        <taxon>Bacteroidota</taxon>
        <taxon>Cytophagia</taxon>
        <taxon>Cytophagales</taxon>
        <taxon>Hymenobacteraceae</taxon>
        <taxon>Rufibacter</taxon>
    </lineage>
</organism>
<dbReference type="InterPro" id="IPR021345">
    <property type="entry name" value="DUF2961"/>
</dbReference>
<dbReference type="Gene3D" id="2.60.120.1390">
    <property type="match status" value="1"/>
</dbReference>
<dbReference type="EMBL" id="JBHSYQ010000003">
    <property type="protein sequence ID" value="MFC6997213.1"/>
    <property type="molecule type" value="Genomic_DNA"/>
</dbReference>
<evidence type="ECO:0000313" key="3">
    <source>
        <dbReference type="Proteomes" id="UP001596405"/>
    </source>
</evidence>
<dbReference type="Pfam" id="PF11175">
    <property type="entry name" value="DUF2961"/>
    <property type="match status" value="1"/>
</dbReference>
<feature type="signal peptide" evidence="1">
    <location>
        <begin position="1"/>
        <end position="21"/>
    </location>
</feature>
<reference evidence="3" key="1">
    <citation type="journal article" date="2019" name="Int. J. Syst. Evol. Microbiol.">
        <title>The Global Catalogue of Microorganisms (GCM) 10K type strain sequencing project: providing services to taxonomists for standard genome sequencing and annotation.</title>
        <authorList>
            <consortium name="The Broad Institute Genomics Platform"/>
            <consortium name="The Broad Institute Genome Sequencing Center for Infectious Disease"/>
            <person name="Wu L."/>
            <person name="Ma J."/>
        </authorList>
    </citation>
    <scope>NUCLEOTIDE SEQUENCE [LARGE SCALE GENOMIC DNA]</scope>
    <source>
        <strain evidence="3">CGMCC 4.7393</strain>
    </source>
</reference>
<keyword evidence="3" id="KW-1185">Reference proteome</keyword>
<evidence type="ECO:0000313" key="2">
    <source>
        <dbReference type="EMBL" id="MFC6997213.1"/>
    </source>
</evidence>
<feature type="chain" id="PRO_5047540671" evidence="1">
    <location>
        <begin position="22"/>
        <end position="388"/>
    </location>
</feature>
<dbReference type="GO" id="GO:0016787">
    <property type="term" value="F:hydrolase activity"/>
    <property type="evidence" value="ECO:0007669"/>
    <property type="project" value="UniProtKB-KW"/>
</dbReference>
<keyword evidence="2" id="KW-0378">Hydrolase</keyword>
<accession>A0ABW2DJL5</accession>